<dbReference type="STRING" id="41688.A0A2N3NF80"/>
<protein>
    <submittedName>
        <fullName evidence="7">Uncharacterized protein</fullName>
    </submittedName>
</protein>
<dbReference type="AlphaFoldDB" id="A0A2N3NF80"/>
<sequence length="1141" mass="129430">MNPFQRKKKPGSDGDGTTASTETGPARRLWHRIRRHNAKMISSAESSPSKTSDQGSLNDAKPQIALGIQPGKQDDIVQEESEDMVHPNQEAVPQLDESLWDRAYEKLRDEGDLIGRYEKFLTKLFDDPKWCTLRQDVVYPVSPSSNGFDIGTPEIYQSNDRLGRRKQMVKVAETGLKHLEDKEITYRIAGREYALHDQVTGAVKIVNWAKGFIGEAVKDAPQASLAWAAVSLVLPLLINPSTEDTAQSEGYTYIVSRMRYYACLEPLLLSDDEGSIPATMKPALEESICKLYGLILSFQIQSVFRFYRHRIGTFFRDMVKFDDWESLVQDIKDCEGEIQKDCQQINSASAVIKLADISRTAADTFKKLTGYAEELLSTAQEHRDISAQHLTVAQEQLDIAKRVSTAEQEKCLQLLRLSDYGWYKDRVTDRLPNTCNWFLDHPNYRTWREATSGPLLVSADPGCGKTVLARYLIEHELPADATICYFFFKAEDQNTVKQALCGLLHQLFSKRPELISYLMEGYNKNGKGLIDTVTVLWSILESATRDPDAGTIIYVIDALDECQDAELRTLTRMIKDHFKVQSSQDQRKLKMILTSRPYEDVTFGIHSLVEYFPFIRIHGEDEWAAIGTEINVVIKNRVREFAKQRGLRDSLREHLQSRLLGVEHRTYLWVYLVFDYLEETGFKKTSKGIDESIATMPQTVNDAYEKILSRSKDKVMVRKALSLVLGSGRPLTLSEMRDAMAVTPEVRTINELDLEDEDDFRIRLRDWCGLFLTVYNGKVEFLHQSAREFLLAKPGPPEQMRGLSWSHSFPLREAHSVLAEVCIVFLALDGDLIGDVRVTLFKYAALYWAMHVRESGPVASHLQQRYQVLCEPKQSKCQRWLVFWQMKQHHRKLLDTDFLPSIALRAILGHLSEVKAAVAEGASVHALVDARGLTMLWVAWENHHFDVVEYLLQMGADPNQSPAYRNIAWQGFADGNVAAPHLMPLLLERGLDPGLPQPILGGTLLHEVQDLTTARLLIDAGANVNAGNYFGDKPLHRHKSLDMVKLLLEAGADPTLTDFNGKTPLHQPHTSPEVVEELIRAGCPVNRRDIWGRAPIYYSLDRSVQEALLRHGAAADDRKVEQAWQEPKGPIEVFSRMWKVL</sequence>
<dbReference type="InterPro" id="IPR056884">
    <property type="entry name" value="NPHP3-like_N"/>
</dbReference>
<feature type="compositionally biased region" description="Polar residues" evidence="3">
    <location>
        <begin position="43"/>
        <end position="57"/>
    </location>
</feature>
<dbReference type="InterPro" id="IPR027417">
    <property type="entry name" value="P-loop_NTPase"/>
</dbReference>
<evidence type="ECO:0000313" key="8">
    <source>
        <dbReference type="Proteomes" id="UP000233524"/>
    </source>
</evidence>
<organism evidence="7 8">
    <name type="scientific">Lomentospora prolificans</name>
    <dbReference type="NCBI Taxonomy" id="41688"/>
    <lineage>
        <taxon>Eukaryota</taxon>
        <taxon>Fungi</taxon>
        <taxon>Dikarya</taxon>
        <taxon>Ascomycota</taxon>
        <taxon>Pezizomycotina</taxon>
        <taxon>Sordariomycetes</taxon>
        <taxon>Hypocreomycetidae</taxon>
        <taxon>Microascales</taxon>
        <taxon>Microascaceae</taxon>
        <taxon>Lomentospora</taxon>
    </lineage>
</organism>
<dbReference type="InterPro" id="IPR055497">
    <property type="entry name" value="DUF7069"/>
</dbReference>
<feature type="region of interest" description="Disordered" evidence="3">
    <location>
        <begin position="1"/>
        <end position="62"/>
    </location>
</feature>
<feature type="repeat" description="ANK" evidence="2">
    <location>
        <begin position="931"/>
        <end position="963"/>
    </location>
</feature>
<comment type="caution">
    <text evidence="7">The sequence shown here is derived from an EMBL/GenBank/DDBJ whole genome shotgun (WGS) entry which is preliminary data.</text>
</comment>
<dbReference type="OrthoDB" id="163438at2759"/>
<dbReference type="SUPFAM" id="SSF48403">
    <property type="entry name" value="Ankyrin repeat"/>
    <property type="match status" value="1"/>
</dbReference>
<gene>
    <name evidence="7" type="ORF">jhhlp_002822</name>
</gene>
<dbReference type="VEuPathDB" id="FungiDB:jhhlp_002822"/>
<dbReference type="Gene3D" id="3.40.50.300">
    <property type="entry name" value="P-loop containing nucleotide triphosphate hydrolases"/>
    <property type="match status" value="1"/>
</dbReference>
<evidence type="ECO:0000259" key="4">
    <source>
        <dbReference type="Pfam" id="PF17100"/>
    </source>
</evidence>
<accession>A0A2N3NF80</accession>
<dbReference type="PANTHER" id="PTHR10039">
    <property type="entry name" value="AMELOGENIN"/>
    <property type="match status" value="1"/>
</dbReference>
<dbReference type="InParanoid" id="A0A2N3NF80"/>
<feature type="compositionally biased region" description="Basic residues" evidence="3">
    <location>
        <begin position="28"/>
        <end position="38"/>
    </location>
</feature>
<dbReference type="Pfam" id="PF00023">
    <property type="entry name" value="Ank"/>
    <property type="match status" value="1"/>
</dbReference>
<dbReference type="Gene3D" id="1.25.40.20">
    <property type="entry name" value="Ankyrin repeat-containing domain"/>
    <property type="match status" value="1"/>
</dbReference>
<keyword evidence="2" id="KW-0040">ANK repeat</keyword>
<keyword evidence="1" id="KW-0677">Repeat</keyword>
<dbReference type="Pfam" id="PF17100">
    <property type="entry name" value="NACHT_N"/>
    <property type="match status" value="1"/>
</dbReference>
<feature type="domain" description="DUF7069" evidence="5">
    <location>
        <begin position="626"/>
        <end position="689"/>
    </location>
</feature>
<evidence type="ECO:0000256" key="1">
    <source>
        <dbReference type="ARBA" id="ARBA00022737"/>
    </source>
</evidence>
<evidence type="ECO:0000256" key="3">
    <source>
        <dbReference type="SAM" id="MobiDB-lite"/>
    </source>
</evidence>
<feature type="domain" description="NWD NACHT-NTPase N-terminal" evidence="4">
    <location>
        <begin position="97"/>
        <end position="341"/>
    </location>
</feature>
<dbReference type="InterPro" id="IPR031359">
    <property type="entry name" value="NACHT_N"/>
</dbReference>
<dbReference type="InterPro" id="IPR036770">
    <property type="entry name" value="Ankyrin_rpt-contain_sf"/>
</dbReference>
<dbReference type="PROSITE" id="PS50088">
    <property type="entry name" value="ANK_REPEAT"/>
    <property type="match status" value="1"/>
</dbReference>
<evidence type="ECO:0000259" key="5">
    <source>
        <dbReference type="Pfam" id="PF23239"/>
    </source>
</evidence>
<proteinExistence type="predicted"/>
<keyword evidence="8" id="KW-1185">Reference proteome</keyword>
<dbReference type="SMART" id="SM00248">
    <property type="entry name" value="ANK"/>
    <property type="match status" value="4"/>
</dbReference>
<dbReference type="Proteomes" id="UP000233524">
    <property type="component" value="Unassembled WGS sequence"/>
</dbReference>
<dbReference type="Pfam" id="PF23239">
    <property type="entry name" value="DUF7069"/>
    <property type="match status" value="1"/>
</dbReference>
<name>A0A2N3NF80_9PEZI</name>
<dbReference type="SUPFAM" id="SSF52540">
    <property type="entry name" value="P-loop containing nucleoside triphosphate hydrolases"/>
    <property type="match status" value="1"/>
</dbReference>
<dbReference type="Pfam" id="PF24883">
    <property type="entry name" value="NPHP3_N"/>
    <property type="match status" value="1"/>
</dbReference>
<reference evidence="7 8" key="1">
    <citation type="journal article" date="2017" name="G3 (Bethesda)">
        <title>First Draft Genome Sequence of the Pathogenic Fungus Lomentospora prolificans (Formerly Scedosporium prolificans).</title>
        <authorList>
            <person name="Luo R."/>
            <person name="Zimin A."/>
            <person name="Workman R."/>
            <person name="Fan Y."/>
            <person name="Pertea G."/>
            <person name="Grossman N."/>
            <person name="Wear M.P."/>
            <person name="Jia B."/>
            <person name="Miller H."/>
            <person name="Casadevall A."/>
            <person name="Timp W."/>
            <person name="Zhang S.X."/>
            <person name="Salzberg S.L."/>
        </authorList>
    </citation>
    <scope>NUCLEOTIDE SEQUENCE [LARGE SCALE GENOMIC DNA]</scope>
    <source>
        <strain evidence="7 8">JHH-5317</strain>
    </source>
</reference>
<dbReference type="InterPro" id="IPR002110">
    <property type="entry name" value="Ankyrin_rpt"/>
</dbReference>
<evidence type="ECO:0000313" key="7">
    <source>
        <dbReference type="EMBL" id="PKS11061.1"/>
    </source>
</evidence>
<feature type="domain" description="Nephrocystin 3-like N-terminal" evidence="6">
    <location>
        <begin position="433"/>
        <end position="596"/>
    </location>
</feature>
<evidence type="ECO:0000256" key="2">
    <source>
        <dbReference type="PROSITE-ProRule" id="PRU00023"/>
    </source>
</evidence>
<evidence type="ECO:0000259" key="6">
    <source>
        <dbReference type="Pfam" id="PF24883"/>
    </source>
</evidence>
<dbReference type="PROSITE" id="PS50297">
    <property type="entry name" value="ANK_REP_REGION"/>
    <property type="match status" value="1"/>
</dbReference>
<dbReference type="EMBL" id="NLAX01000008">
    <property type="protein sequence ID" value="PKS11061.1"/>
    <property type="molecule type" value="Genomic_DNA"/>
</dbReference>
<dbReference type="Pfam" id="PF12796">
    <property type="entry name" value="Ank_2"/>
    <property type="match status" value="1"/>
</dbReference>